<keyword evidence="2" id="KW-0805">Transcription regulation</keyword>
<dbReference type="AlphaFoldDB" id="A0ABD3S6K7"/>
<evidence type="ECO:0000313" key="7">
    <source>
        <dbReference type="Proteomes" id="UP001634393"/>
    </source>
</evidence>
<dbReference type="InterPro" id="IPR015300">
    <property type="entry name" value="DNA-bd_pseudobarrel_sf"/>
</dbReference>
<evidence type="ECO:0000313" key="6">
    <source>
        <dbReference type="EMBL" id="KAL3820119.1"/>
    </source>
</evidence>
<gene>
    <name evidence="6" type="ORF">ACJIZ3_006024</name>
</gene>
<dbReference type="GO" id="GO:0005634">
    <property type="term" value="C:nucleus"/>
    <property type="evidence" value="ECO:0007669"/>
    <property type="project" value="UniProtKB-SubCell"/>
</dbReference>
<evidence type="ECO:0000256" key="1">
    <source>
        <dbReference type="ARBA" id="ARBA00004123"/>
    </source>
</evidence>
<reference evidence="6 7" key="1">
    <citation type="submission" date="2024-12" db="EMBL/GenBank/DDBJ databases">
        <title>The unique morphological basis and parallel evolutionary history of personate flowers in Penstemon.</title>
        <authorList>
            <person name="Depatie T.H."/>
            <person name="Wessinger C.A."/>
        </authorList>
    </citation>
    <scope>NUCLEOTIDE SEQUENCE [LARGE SCALE GENOMIC DNA]</scope>
    <source>
        <strain evidence="6">WTNN_2</strain>
        <tissue evidence="6">Leaf</tissue>
    </source>
</reference>
<sequence length="144" mass="16236">MQSVYTMRIFMSPKLLIWWACGSSGIKFPGLAHVANPNPMADHAPVASLFDLNEDVPEALADNAPVAVPVPFDLNEDNVFRKSLTWTDIGELNVPIRSYEGYYASTKRMRIIEGWPGICKSNGFEVGSYLSLFKVDENEFWCWI</sequence>
<comment type="caution">
    <text evidence="6">The sequence shown here is derived from an EMBL/GenBank/DDBJ whole genome shotgun (WGS) entry which is preliminary data.</text>
</comment>
<evidence type="ECO:0000256" key="2">
    <source>
        <dbReference type="ARBA" id="ARBA00023015"/>
    </source>
</evidence>
<evidence type="ECO:0000256" key="4">
    <source>
        <dbReference type="ARBA" id="ARBA00023163"/>
    </source>
</evidence>
<evidence type="ECO:0000256" key="3">
    <source>
        <dbReference type="ARBA" id="ARBA00023125"/>
    </source>
</evidence>
<proteinExistence type="predicted"/>
<keyword evidence="3" id="KW-0238">DNA-binding</keyword>
<keyword evidence="7" id="KW-1185">Reference proteome</keyword>
<keyword evidence="4" id="KW-0804">Transcription</keyword>
<dbReference type="GO" id="GO:0003677">
    <property type="term" value="F:DNA binding"/>
    <property type="evidence" value="ECO:0007669"/>
    <property type="project" value="UniProtKB-KW"/>
</dbReference>
<protein>
    <submittedName>
        <fullName evidence="6">Uncharacterized protein</fullName>
    </submittedName>
</protein>
<accession>A0ABD3S6K7</accession>
<name>A0ABD3S6K7_9LAMI</name>
<dbReference type="EMBL" id="JBJXBP010000007">
    <property type="protein sequence ID" value="KAL3820119.1"/>
    <property type="molecule type" value="Genomic_DNA"/>
</dbReference>
<keyword evidence="5" id="KW-0539">Nucleus</keyword>
<evidence type="ECO:0000256" key="5">
    <source>
        <dbReference type="ARBA" id="ARBA00023242"/>
    </source>
</evidence>
<comment type="subcellular location">
    <subcellularLocation>
        <location evidence="1">Nucleus</location>
    </subcellularLocation>
</comment>
<organism evidence="6 7">
    <name type="scientific">Penstemon smallii</name>
    <dbReference type="NCBI Taxonomy" id="265156"/>
    <lineage>
        <taxon>Eukaryota</taxon>
        <taxon>Viridiplantae</taxon>
        <taxon>Streptophyta</taxon>
        <taxon>Embryophyta</taxon>
        <taxon>Tracheophyta</taxon>
        <taxon>Spermatophyta</taxon>
        <taxon>Magnoliopsida</taxon>
        <taxon>eudicotyledons</taxon>
        <taxon>Gunneridae</taxon>
        <taxon>Pentapetalae</taxon>
        <taxon>asterids</taxon>
        <taxon>lamiids</taxon>
        <taxon>Lamiales</taxon>
        <taxon>Plantaginaceae</taxon>
        <taxon>Cheloneae</taxon>
        <taxon>Penstemon</taxon>
    </lineage>
</organism>
<dbReference type="Proteomes" id="UP001634393">
    <property type="component" value="Unassembled WGS sequence"/>
</dbReference>
<dbReference type="SUPFAM" id="SSF101936">
    <property type="entry name" value="DNA-binding pseudobarrel domain"/>
    <property type="match status" value="1"/>
</dbReference>